<protein>
    <recommendedName>
        <fullName evidence="1">ACB domain-containing protein</fullName>
    </recommendedName>
</protein>
<dbReference type="SUPFAM" id="SSF47027">
    <property type="entry name" value="Acyl-CoA binding protein"/>
    <property type="match status" value="1"/>
</dbReference>
<dbReference type="InterPro" id="IPR035984">
    <property type="entry name" value="Acyl-CoA-binding_sf"/>
</dbReference>
<sequence>MSSNNNANKEDEVEKGSLIVEYIENLLARREKGNNAARINWLKWQREMRENREREKQFKAYWERRKQDDKDLWRNKDFANAVDKMSRAGYHGKHGNYNVPSEILIEFDALYMQVTVGDFDGNYELDCAHEWIKLRGTSKEDAQRKFIRQANKVITKYGWNPPEGWT</sequence>
<evidence type="ECO:0000259" key="1">
    <source>
        <dbReference type="PROSITE" id="PS51228"/>
    </source>
</evidence>
<dbReference type="Gene3D" id="1.20.80.10">
    <property type="match status" value="1"/>
</dbReference>
<evidence type="ECO:0000313" key="3">
    <source>
        <dbReference type="Proteomes" id="UP001608902"/>
    </source>
</evidence>
<dbReference type="EMBL" id="JBGFUD010006587">
    <property type="protein sequence ID" value="MFH4981087.1"/>
    <property type="molecule type" value="Genomic_DNA"/>
</dbReference>
<proteinExistence type="predicted"/>
<feature type="domain" description="ACB" evidence="1">
    <location>
        <begin position="74"/>
        <end position="159"/>
    </location>
</feature>
<gene>
    <name evidence="2" type="ORF">AB6A40_007796</name>
</gene>
<keyword evidence="3" id="KW-1185">Reference proteome</keyword>
<accession>A0ABD6EPI3</accession>
<dbReference type="PROSITE" id="PS51228">
    <property type="entry name" value="ACB_2"/>
    <property type="match status" value="1"/>
</dbReference>
<dbReference type="Proteomes" id="UP001608902">
    <property type="component" value="Unassembled WGS sequence"/>
</dbReference>
<comment type="caution">
    <text evidence="2">The sequence shown here is derived from an EMBL/GenBank/DDBJ whole genome shotgun (WGS) entry which is preliminary data.</text>
</comment>
<dbReference type="Pfam" id="PF00887">
    <property type="entry name" value="ACBP"/>
    <property type="match status" value="1"/>
</dbReference>
<evidence type="ECO:0000313" key="2">
    <source>
        <dbReference type="EMBL" id="MFH4981087.1"/>
    </source>
</evidence>
<reference evidence="2 3" key="1">
    <citation type="submission" date="2024-08" db="EMBL/GenBank/DDBJ databases">
        <title>Gnathostoma spinigerum genome.</title>
        <authorList>
            <person name="Gonzalez-Bertolin B."/>
            <person name="Monzon S."/>
            <person name="Zaballos A."/>
            <person name="Jimenez P."/>
            <person name="Dekumyoy P."/>
            <person name="Varona S."/>
            <person name="Cuesta I."/>
            <person name="Sumanam S."/>
            <person name="Adisakwattana P."/>
            <person name="Gasser R.B."/>
            <person name="Hernandez-Gonzalez A."/>
            <person name="Young N.D."/>
            <person name="Perteguer M.J."/>
        </authorList>
    </citation>
    <scope>NUCLEOTIDE SEQUENCE [LARGE SCALE GENOMIC DNA]</scope>
    <source>
        <strain evidence="2">AL3</strain>
        <tissue evidence="2">Liver</tissue>
    </source>
</reference>
<dbReference type="InterPro" id="IPR014352">
    <property type="entry name" value="FERM/acyl-CoA-bd_prot_sf"/>
</dbReference>
<dbReference type="AlphaFoldDB" id="A0ABD6EPI3"/>
<dbReference type="InterPro" id="IPR000582">
    <property type="entry name" value="Acyl-CoA-binding_protein"/>
</dbReference>
<name>A0ABD6EPI3_9BILA</name>
<organism evidence="2 3">
    <name type="scientific">Gnathostoma spinigerum</name>
    <dbReference type="NCBI Taxonomy" id="75299"/>
    <lineage>
        <taxon>Eukaryota</taxon>
        <taxon>Metazoa</taxon>
        <taxon>Ecdysozoa</taxon>
        <taxon>Nematoda</taxon>
        <taxon>Chromadorea</taxon>
        <taxon>Rhabditida</taxon>
        <taxon>Spirurina</taxon>
        <taxon>Gnathostomatomorpha</taxon>
        <taxon>Gnathostomatoidea</taxon>
        <taxon>Gnathostomatidae</taxon>
        <taxon>Gnathostoma</taxon>
    </lineage>
</organism>